<organism evidence="2 3">
    <name type="scientific">Granulicatella adiacens ATCC 49175</name>
    <dbReference type="NCBI Taxonomy" id="638301"/>
    <lineage>
        <taxon>Bacteria</taxon>
        <taxon>Bacillati</taxon>
        <taxon>Bacillota</taxon>
        <taxon>Bacilli</taxon>
        <taxon>Lactobacillales</taxon>
        <taxon>Carnobacteriaceae</taxon>
        <taxon>Granulicatella</taxon>
    </lineage>
</organism>
<feature type="domain" description="Immunity protein Imm33" evidence="1">
    <location>
        <begin position="11"/>
        <end position="84"/>
    </location>
</feature>
<name>C8NIS9_9LACT</name>
<dbReference type="eggNOG" id="COG4859">
    <property type="taxonomic scope" value="Bacteria"/>
</dbReference>
<dbReference type="AlphaFoldDB" id="C8NIS9"/>
<proteinExistence type="predicted"/>
<keyword evidence="3" id="KW-1185">Reference proteome</keyword>
<sequence>MINNSDFGGFIVSNNILEGKPIRYTFRDQSSIPQLNGWNLLSIEDDEEYLSDAANFKILGADSIYEIAPVMLEIFEAPYGTDLCWLYEEGVHVGFYDLIEERETTIEEILSSAK</sequence>
<dbReference type="GeneID" id="78412417"/>
<dbReference type="Pfam" id="PF09951">
    <property type="entry name" value="Imm33"/>
    <property type="match status" value="1"/>
</dbReference>
<dbReference type="RefSeq" id="WP_005606459.1">
    <property type="nucleotide sequence ID" value="NZ_CP102283.1"/>
</dbReference>
<accession>C8NIS9</accession>
<evidence type="ECO:0000259" key="1">
    <source>
        <dbReference type="Pfam" id="PF09951"/>
    </source>
</evidence>
<dbReference type="EMBL" id="ACKZ01000029">
    <property type="protein sequence ID" value="EEW36476.1"/>
    <property type="molecule type" value="Genomic_DNA"/>
</dbReference>
<dbReference type="HOGENOM" id="CLU_2104021_0_0_9"/>
<dbReference type="InterPro" id="IPR018689">
    <property type="entry name" value="Imm33_dom"/>
</dbReference>
<protein>
    <recommendedName>
        <fullName evidence="1">Immunity protein Imm33 domain-containing protein</fullName>
    </recommendedName>
</protein>
<dbReference type="STRING" id="638301.HMPREF0444_1824"/>
<comment type="caution">
    <text evidence="2">The sequence shown here is derived from an EMBL/GenBank/DDBJ whole genome shotgun (WGS) entry which is preliminary data.</text>
</comment>
<gene>
    <name evidence="2" type="ORF">HMPREF0444_1824</name>
</gene>
<evidence type="ECO:0000313" key="2">
    <source>
        <dbReference type="EMBL" id="EEW36476.1"/>
    </source>
</evidence>
<evidence type="ECO:0000313" key="3">
    <source>
        <dbReference type="Proteomes" id="UP000005926"/>
    </source>
</evidence>
<dbReference type="Proteomes" id="UP000005926">
    <property type="component" value="Unassembled WGS sequence"/>
</dbReference>
<reference evidence="2 3" key="1">
    <citation type="submission" date="2009-08" db="EMBL/GenBank/DDBJ databases">
        <authorList>
            <person name="Muzny D."/>
            <person name="Qin X."/>
            <person name="Deng J."/>
            <person name="Jiang H."/>
            <person name="Liu Y."/>
            <person name="Qu J."/>
            <person name="Song X.-Z."/>
            <person name="Zhang L."/>
            <person name="Thornton R."/>
            <person name="Coyle M."/>
            <person name="Francisco L."/>
            <person name="Jackson L."/>
            <person name="Javaid M."/>
            <person name="Korchina V."/>
            <person name="Kovar C."/>
            <person name="Mata R."/>
            <person name="Mathew T."/>
            <person name="Ngo R."/>
            <person name="Nguyen L."/>
            <person name="Nguyen N."/>
            <person name="Okwuonu G."/>
            <person name="Ongeri F."/>
            <person name="Pham C."/>
            <person name="Simmons D."/>
            <person name="Wilczek-Boney K."/>
            <person name="Hale W."/>
            <person name="Jakkamsetti A."/>
            <person name="Pham P."/>
            <person name="Ruth R."/>
            <person name="San Lucas F."/>
            <person name="Warren J."/>
            <person name="Zhang J."/>
            <person name="Zhao Z."/>
            <person name="Zhou C."/>
            <person name="Zhu D."/>
            <person name="Lee S."/>
            <person name="Bess C."/>
            <person name="Blankenburg K."/>
            <person name="Forbes L."/>
            <person name="Fu Q."/>
            <person name="Gubbala S."/>
            <person name="Hirani K."/>
            <person name="Jayaseelan J.C."/>
            <person name="Lara F."/>
            <person name="Munidasa M."/>
            <person name="Palculict T."/>
            <person name="Patil S."/>
            <person name="Pu L.-L."/>
            <person name="Saada N."/>
            <person name="Tang L."/>
            <person name="Weissenberger G."/>
            <person name="Zhu Y."/>
            <person name="Hemphill L."/>
            <person name="Shang Y."/>
            <person name="Youmans B."/>
            <person name="Ayvaz T."/>
            <person name="Ross M."/>
            <person name="Santibanez J."/>
            <person name="Aqrawi P."/>
            <person name="Gross S."/>
            <person name="Joshi V."/>
            <person name="Fowler G."/>
            <person name="Nazareth L."/>
            <person name="Reid J."/>
            <person name="Worley K."/>
            <person name="Petrosino J."/>
            <person name="Highlander S."/>
            <person name="Gibbs R."/>
        </authorList>
    </citation>
    <scope>NUCLEOTIDE SEQUENCE [LARGE SCALE GENOMIC DNA]</scope>
    <source>
        <strain evidence="2 3">ATCC 49175</strain>
    </source>
</reference>